<name>A0A0A0BS98_9CELL</name>
<reference evidence="3 4" key="1">
    <citation type="submission" date="2013-08" db="EMBL/GenBank/DDBJ databases">
        <title>Genome sequencing of Cellulomonas carbonis T26.</title>
        <authorList>
            <person name="Chen F."/>
            <person name="Li Y."/>
            <person name="Wang G."/>
        </authorList>
    </citation>
    <scope>NUCLEOTIDE SEQUENCE [LARGE SCALE GENOMIC DNA]</scope>
    <source>
        <strain evidence="3 4">T26</strain>
    </source>
</reference>
<gene>
    <name evidence="3" type="ORF">N868_13720</name>
</gene>
<feature type="region of interest" description="Disordered" evidence="1">
    <location>
        <begin position="1"/>
        <end position="30"/>
    </location>
</feature>
<comment type="caution">
    <text evidence="3">The sequence shown here is derived from an EMBL/GenBank/DDBJ whole genome shotgun (WGS) entry which is preliminary data.</text>
</comment>
<organism evidence="3 4">
    <name type="scientific">Cellulomonas carbonis T26</name>
    <dbReference type="NCBI Taxonomy" id="947969"/>
    <lineage>
        <taxon>Bacteria</taxon>
        <taxon>Bacillati</taxon>
        <taxon>Actinomycetota</taxon>
        <taxon>Actinomycetes</taxon>
        <taxon>Micrococcales</taxon>
        <taxon>Cellulomonadaceae</taxon>
        <taxon>Cellulomonas</taxon>
    </lineage>
</organism>
<dbReference type="Pfam" id="PF20058">
    <property type="entry name" value="DUF6457"/>
    <property type="match status" value="1"/>
</dbReference>
<evidence type="ECO:0000313" key="4">
    <source>
        <dbReference type="Proteomes" id="UP000029839"/>
    </source>
</evidence>
<dbReference type="InterPro" id="IPR045598">
    <property type="entry name" value="DUF6457"/>
</dbReference>
<keyword evidence="4" id="KW-1185">Reference proteome</keyword>
<evidence type="ECO:0000259" key="2">
    <source>
        <dbReference type="Pfam" id="PF20058"/>
    </source>
</evidence>
<feature type="compositionally biased region" description="Basic and acidic residues" evidence="1">
    <location>
        <begin position="1"/>
        <end position="19"/>
    </location>
</feature>
<dbReference type="EMBL" id="AXCY01000039">
    <property type="protein sequence ID" value="KGM10775.1"/>
    <property type="molecule type" value="Genomic_DNA"/>
</dbReference>
<dbReference type="RefSeq" id="WP_229734424.1">
    <property type="nucleotide sequence ID" value="NZ_AXCY01000039.1"/>
</dbReference>
<dbReference type="Proteomes" id="UP000029839">
    <property type="component" value="Unassembled WGS sequence"/>
</dbReference>
<proteinExistence type="predicted"/>
<evidence type="ECO:0000256" key="1">
    <source>
        <dbReference type="SAM" id="MobiDB-lite"/>
    </source>
</evidence>
<protein>
    <submittedName>
        <fullName evidence="3">Molybdopterin-guanine dinucleotide biosynthesis protein MobA</fullName>
    </submittedName>
</protein>
<dbReference type="AlphaFoldDB" id="A0A0A0BS98"/>
<feature type="domain" description="DUF6457" evidence="2">
    <location>
        <begin position="33"/>
        <end position="112"/>
    </location>
</feature>
<accession>A0A0A0BS98</accession>
<sequence>MTDHQPVDGTDHPLADHEPPAPAGAAAHQPVGDDLHRWVLDLVDTLGVDPDAVDIDVLLDLARDVAHAVGRPAVPVTAFLVGCAVGADGGDRVALERAVARVQGRTAVWPGATT</sequence>
<reference evidence="3 4" key="2">
    <citation type="journal article" date="2015" name="Stand. Genomic Sci.">
        <title>Draft genome sequence of Cellulomonas carbonis T26(T) and comparative analysis of six Cellulomonas genomes.</title>
        <authorList>
            <person name="Zhuang W."/>
            <person name="Zhang S."/>
            <person name="Xia X."/>
            <person name="Wang G."/>
        </authorList>
    </citation>
    <scope>NUCLEOTIDE SEQUENCE [LARGE SCALE GENOMIC DNA]</scope>
    <source>
        <strain evidence="3 4">T26</strain>
    </source>
</reference>
<evidence type="ECO:0000313" key="3">
    <source>
        <dbReference type="EMBL" id="KGM10775.1"/>
    </source>
</evidence>